<evidence type="ECO:0000313" key="2">
    <source>
        <dbReference type="Proteomes" id="UP000821845"/>
    </source>
</evidence>
<gene>
    <name evidence="1" type="ORF">HPB50_020050</name>
</gene>
<keyword evidence="2" id="KW-1185">Reference proteome</keyword>
<dbReference type="Proteomes" id="UP000821845">
    <property type="component" value="Chromosome 8"/>
</dbReference>
<organism evidence="1 2">
    <name type="scientific">Hyalomma asiaticum</name>
    <name type="common">Tick</name>
    <dbReference type="NCBI Taxonomy" id="266040"/>
    <lineage>
        <taxon>Eukaryota</taxon>
        <taxon>Metazoa</taxon>
        <taxon>Ecdysozoa</taxon>
        <taxon>Arthropoda</taxon>
        <taxon>Chelicerata</taxon>
        <taxon>Arachnida</taxon>
        <taxon>Acari</taxon>
        <taxon>Parasitiformes</taxon>
        <taxon>Ixodida</taxon>
        <taxon>Ixodoidea</taxon>
        <taxon>Ixodidae</taxon>
        <taxon>Hyalomminae</taxon>
        <taxon>Hyalomma</taxon>
    </lineage>
</organism>
<accession>A0ACB7RT32</accession>
<sequence length="265" mass="29686">MDRVSAEPVCDVVYPKKPPALRQKVGRLVRVPFEDLERTLSGAYECQLVTHVQMRVYSFLCLSGDTDPTTSPLVQLIHKAPALATVAITVDDYCCSECWNKIAPPLCDAILHNKGVHAFEVNLPKKADMQLLPLAELLQCNPSLYRFALKPPGPKAFRDFLRKAAKKKLWDNCNLAIVDLKYSGQDMQKEKLLLQNVVDRNCKLAMRAARFVGGARSMENAEALKKVFGSQFLVKKVCDALQENRQQALRRIATCLEEVTDGKPT</sequence>
<dbReference type="EMBL" id="CM023488">
    <property type="protein sequence ID" value="KAH6924604.1"/>
    <property type="molecule type" value="Genomic_DNA"/>
</dbReference>
<protein>
    <submittedName>
        <fullName evidence="1">Uncharacterized protein</fullName>
    </submittedName>
</protein>
<comment type="caution">
    <text evidence="1">The sequence shown here is derived from an EMBL/GenBank/DDBJ whole genome shotgun (WGS) entry which is preliminary data.</text>
</comment>
<proteinExistence type="predicted"/>
<evidence type="ECO:0000313" key="1">
    <source>
        <dbReference type="EMBL" id="KAH6924604.1"/>
    </source>
</evidence>
<name>A0ACB7RT32_HYAAI</name>
<reference evidence="1" key="1">
    <citation type="submission" date="2020-05" db="EMBL/GenBank/DDBJ databases">
        <title>Large-scale comparative analyses of tick genomes elucidate their genetic diversity and vector capacities.</title>
        <authorList>
            <person name="Jia N."/>
            <person name="Wang J."/>
            <person name="Shi W."/>
            <person name="Du L."/>
            <person name="Sun Y."/>
            <person name="Zhan W."/>
            <person name="Jiang J."/>
            <person name="Wang Q."/>
            <person name="Zhang B."/>
            <person name="Ji P."/>
            <person name="Sakyi L.B."/>
            <person name="Cui X."/>
            <person name="Yuan T."/>
            <person name="Jiang B."/>
            <person name="Yang W."/>
            <person name="Lam T.T.-Y."/>
            <person name="Chang Q."/>
            <person name="Ding S."/>
            <person name="Wang X."/>
            <person name="Zhu J."/>
            <person name="Ruan X."/>
            <person name="Zhao L."/>
            <person name="Wei J."/>
            <person name="Que T."/>
            <person name="Du C."/>
            <person name="Cheng J."/>
            <person name="Dai P."/>
            <person name="Han X."/>
            <person name="Huang E."/>
            <person name="Gao Y."/>
            <person name="Liu J."/>
            <person name="Shao H."/>
            <person name="Ye R."/>
            <person name="Li L."/>
            <person name="Wei W."/>
            <person name="Wang X."/>
            <person name="Wang C."/>
            <person name="Yang T."/>
            <person name="Huo Q."/>
            <person name="Li W."/>
            <person name="Guo W."/>
            <person name="Chen H."/>
            <person name="Zhou L."/>
            <person name="Ni X."/>
            <person name="Tian J."/>
            <person name="Zhou Y."/>
            <person name="Sheng Y."/>
            <person name="Liu T."/>
            <person name="Pan Y."/>
            <person name="Xia L."/>
            <person name="Li J."/>
            <person name="Zhao F."/>
            <person name="Cao W."/>
        </authorList>
    </citation>
    <scope>NUCLEOTIDE SEQUENCE</scope>
    <source>
        <strain evidence="1">Hyas-2018</strain>
    </source>
</reference>